<dbReference type="AlphaFoldDB" id="A0A853ELS6"/>
<feature type="region of interest" description="Disordered" evidence="2">
    <location>
        <begin position="224"/>
        <end position="259"/>
    </location>
</feature>
<reference evidence="5 6" key="1">
    <citation type="submission" date="2020-07" db="EMBL/GenBank/DDBJ databases">
        <title>MOT database genomes.</title>
        <authorList>
            <person name="Joseph S."/>
            <person name="Aduse-Opoku J."/>
            <person name="Hashim A."/>
            <person name="Wade W."/>
            <person name="Curtis M."/>
        </authorList>
    </citation>
    <scope>NUCLEOTIDE SEQUENCE [LARGE SCALE GENOMIC DNA]</scope>
    <source>
        <strain evidence="5 6">WMus004</strain>
    </source>
</reference>
<dbReference type="GO" id="GO:0003700">
    <property type="term" value="F:DNA-binding transcription factor activity"/>
    <property type="evidence" value="ECO:0007669"/>
    <property type="project" value="TreeGrafter"/>
</dbReference>
<dbReference type="Gene3D" id="1.10.357.10">
    <property type="entry name" value="Tetracycline Repressor, domain 2"/>
    <property type="match status" value="1"/>
</dbReference>
<comment type="caution">
    <text evidence="5">The sequence shown here is derived from an EMBL/GenBank/DDBJ whole genome shotgun (WGS) entry which is preliminary data.</text>
</comment>
<organism evidence="5 6">
    <name type="scientific">Actinomyces bowdenii</name>
    <dbReference type="NCBI Taxonomy" id="131109"/>
    <lineage>
        <taxon>Bacteria</taxon>
        <taxon>Bacillati</taxon>
        <taxon>Actinomycetota</taxon>
        <taxon>Actinomycetes</taxon>
        <taxon>Actinomycetales</taxon>
        <taxon>Actinomycetaceae</taxon>
        <taxon>Actinomyces</taxon>
    </lineage>
</organism>
<name>A0A853ELS6_9ACTO</name>
<dbReference type="PRINTS" id="PR00455">
    <property type="entry name" value="HTHTETR"/>
</dbReference>
<sequence length="259" mass="27845">MLVMRSMSVSRDSDLTAAARIRRAAITCFAREGFSVGLRAIAAQAGVTAGLITHHFGSKQGLRRACDDEVLRVTVEAKRDSVHFGGPTDLLAQMARIEDYLPAASYALRSIQEGGELAGRLMESFVSETVAYMDQAVQAGAVTPSHDNAARARYLLYSGFGAMVLFARYEASDPSDIEVVTREFVERYGPVTAELYAQPLFTDPALFEDYLRAAPAANAALAAQGELQAHDAEPATAPEPTMTQATQAQAPKQAPQEES</sequence>
<proteinExistence type="predicted"/>
<keyword evidence="1" id="KW-0238">DNA-binding</keyword>
<dbReference type="Pfam" id="PF00440">
    <property type="entry name" value="TetR_N"/>
    <property type="match status" value="1"/>
</dbReference>
<evidence type="ECO:0000256" key="1">
    <source>
        <dbReference type="ARBA" id="ARBA00023125"/>
    </source>
</evidence>
<protein>
    <submittedName>
        <fullName evidence="5">TetR/AcrR family transcriptional regulator</fullName>
    </submittedName>
</protein>
<dbReference type="Proteomes" id="UP000572528">
    <property type="component" value="Unassembled WGS sequence"/>
</dbReference>
<dbReference type="InterPro" id="IPR050109">
    <property type="entry name" value="HTH-type_TetR-like_transc_reg"/>
</dbReference>
<dbReference type="InterPro" id="IPR009057">
    <property type="entry name" value="Homeodomain-like_sf"/>
</dbReference>
<dbReference type="PANTHER" id="PTHR30055:SF146">
    <property type="entry name" value="HTH-TYPE TRANSCRIPTIONAL DUAL REGULATOR CECR"/>
    <property type="match status" value="1"/>
</dbReference>
<dbReference type="InterPro" id="IPR041484">
    <property type="entry name" value="TetR_C_25"/>
</dbReference>
<dbReference type="SUPFAM" id="SSF46689">
    <property type="entry name" value="Homeodomain-like"/>
    <property type="match status" value="1"/>
</dbReference>
<evidence type="ECO:0000259" key="4">
    <source>
        <dbReference type="Pfam" id="PF17933"/>
    </source>
</evidence>
<evidence type="ECO:0000313" key="5">
    <source>
        <dbReference type="EMBL" id="NYS70114.1"/>
    </source>
</evidence>
<dbReference type="GO" id="GO:0000976">
    <property type="term" value="F:transcription cis-regulatory region binding"/>
    <property type="evidence" value="ECO:0007669"/>
    <property type="project" value="TreeGrafter"/>
</dbReference>
<dbReference type="InterPro" id="IPR001647">
    <property type="entry name" value="HTH_TetR"/>
</dbReference>
<accession>A0A853ELS6</accession>
<dbReference type="EMBL" id="JACBXV010000212">
    <property type="protein sequence ID" value="NYS70114.1"/>
    <property type="molecule type" value="Genomic_DNA"/>
</dbReference>
<gene>
    <name evidence="5" type="ORF">HZZ05_11470</name>
</gene>
<feature type="domain" description="TetR transcriptional regulator Rv1219c-like C-terminal" evidence="4">
    <location>
        <begin position="98"/>
        <end position="202"/>
    </location>
</feature>
<evidence type="ECO:0000259" key="3">
    <source>
        <dbReference type="Pfam" id="PF00440"/>
    </source>
</evidence>
<evidence type="ECO:0000256" key="2">
    <source>
        <dbReference type="SAM" id="MobiDB-lite"/>
    </source>
</evidence>
<feature type="domain" description="HTH tetR-type" evidence="3">
    <location>
        <begin position="21"/>
        <end position="66"/>
    </location>
</feature>
<evidence type="ECO:0000313" key="6">
    <source>
        <dbReference type="Proteomes" id="UP000572528"/>
    </source>
</evidence>
<dbReference type="Pfam" id="PF17933">
    <property type="entry name" value="TetR_C_25"/>
    <property type="match status" value="1"/>
</dbReference>
<dbReference type="PANTHER" id="PTHR30055">
    <property type="entry name" value="HTH-TYPE TRANSCRIPTIONAL REGULATOR RUTR"/>
    <property type="match status" value="1"/>
</dbReference>
<feature type="compositionally biased region" description="Low complexity" evidence="2">
    <location>
        <begin position="234"/>
        <end position="259"/>
    </location>
</feature>